<keyword evidence="3" id="KW-1185">Reference proteome</keyword>
<organism evidence="2 3">
    <name type="scientific">Paraconexibacter antarcticus</name>
    <dbReference type="NCBI Taxonomy" id="2949664"/>
    <lineage>
        <taxon>Bacteria</taxon>
        <taxon>Bacillati</taxon>
        <taxon>Actinomycetota</taxon>
        <taxon>Thermoleophilia</taxon>
        <taxon>Solirubrobacterales</taxon>
        <taxon>Paraconexibacteraceae</taxon>
        <taxon>Paraconexibacter</taxon>
    </lineage>
</organism>
<evidence type="ECO:0008006" key="4">
    <source>
        <dbReference type="Google" id="ProtNLM"/>
    </source>
</evidence>
<accession>A0ABY5DMU9</accession>
<evidence type="ECO:0000256" key="1">
    <source>
        <dbReference type="SAM" id="MobiDB-lite"/>
    </source>
</evidence>
<dbReference type="EMBL" id="CP098502">
    <property type="protein sequence ID" value="UTI63338.1"/>
    <property type="molecule type" value="Genomic_DNA"/>
</dbReference>
<protein>
    <recommendedName>
        <fullName evidence="4">MarR family transcriptional regulator</fullName>
    </recommendedName>
</protein>
<evidence type="ECO:0000313" key="3">
    <source>
        <dbReference type="Proteomes" id="UP001056035"/>
    </source>
</evidence>
<proteinExistence type="predicted"/>
<evidence type="ECO:0000313" key="2">
    <source>
        <dbReference type="EMBL" id="UTI63338.1"/>
    </source>
</evidence>
<dbReference type="RefSeq" id="WP_254570066.1">
    <property type="nucleotide sequence ID" value="NZ_CP098502.1"/>
</dbReference>
<feature type="region of interest" description="Disordered" evidence="1">
    <location>
        <begin position="45"/>
        <end position="73"/>
    </location>
</feature>
<dbReference type="Proteomes" id="UP001056035">
    <property type="component" value="Chromosome"/>
</dbReference>
<sequence length="143" mass="14814">MAAASGLGRSTVTKHLALLERAGHAHRNPGGQDGARKLPDRWTDIAAVGKPPTDPITAQAPEAAPGPITTAGHRLRPGQLDTLVLDHLHTTVSPGPHAPAAVAKALGRSSGAVANCLTRLAATGRLQQVSDRPRRYDLSPARS</sequence>
<reference evidence="2 3" key="1">
    <citation type="submission" date="2022-06" db="EMBL/GenBank/DDBJ databases">
        <title>Paraconexibacter antarcticus.</title>
        <authorList>
            <person name="Kim C.S."/>
        </authorList>
    </citation>
    <scope>NUCLEOTIDE SEQUENCE [LARGE SCALE GENOMIC DNA]</scope>
    <source>
        <strain evidence="2 3">02-257</strain>
    </source>
</reference>
<gene>
    <name evidence="2" type="ORF">NBH00_18525</name>
</gene>
<name>A0ABY5DMU9_9ACTN</name>